<feature type="region of interest" description="Disordered" evidence="1">
    <location>
        <begin position="180"/>
        <end position="207"/>
    </location>
</feature>
<keyword evidence="3" id="KW-1185">Reference proteome</keyword>
<evidence type="ECO:0000256" key="1">
    <source>
        <dbReference type="SAM" id="MobiDB-lite"/>
    </source>
</evidence>
<reference evidence="2 3" key="1">
    <citation type="submission" date="2022-06" db="EMBL/GenBank/DDBJ databases">
        <title>Acetobacer genomes from food samples.</title>
        <authorList>
            <person name="Sombolestani A."/>
        </authorList>
    </citation>
    <scope>NUCLEOTIDE SEQUENCE [LARGE SCALE GENOMIC DNA]</scope>
    <source>
        <strain evidence="2 3">R-83285</strain>
    </source>
</reference>
<accession>A0ABT1EZD4</accession>
<organism evidence="2 3">
    <name type="scientific">Acetobacter lambici</name>
    <dbReference type="NCBI Taxonomy" id="1332824"/>
    <lineage>
        <taxon>Bacteria</taxon>
        <taxon>Pseudomonadati</taxon>
        <taxon>Pseudomonadota</taxon>
        <taxon>Alphaproteobacteria</taxon>
        <taxon>Acetobacterales</taxon>
        <taxon>Acetobacteraceae</taxon>
        <taxon>Acetobacter</taxon>
    </lineage>
</organism>
<gene>
    <name evidence="2" type="ORF">NKW50_06830</name>
</gene>
<dbReference type="Proteomes" id="UP001523528">
    <property type="component" value="Unassembled WGS sequence"/>
</dbReference>
<comment type="caution">
    <text evidence="2">The sequence shown here is derived from an EMBL/GenBank/DDBJ whole genome shotgun (WGS) entry which is preliminary data.</text>
</comment>
<name>A0ABT1EZD4_9PROT</name>
<dbReference type="EMBL" id="JAMYZZ010000009">
    <property type="protein sequence ID" value="MCP1258302.1"/>
    <property type="molecule type" value="Genomic_DNA"/>
</dbReference>
<evidence type="ECO:0000313" key="3">
    <source>
        <dbReference type="Proteomes" id="UP001523528"/>
    </source>
</evidence>
<proteinExistence type="predicted"/>
<evidence type="ECO:0000313" key="2">
    <source>
        <dbReference type="EMBL" id="MCP1258302.1"/>
    </source>
</evidence>
<sequence>MDLLVAANTVAQAQADTAPASGTPGWATDGNPATGLLATDAPAWHYNMMMAELMAVIKAAGITPSNADWSQVLKAMQTIFSPAQYGVAPFSASLAQLIGGYPLGAIAFDAAGNYWRSTKANNLTVPGAENAGWVNFFTGVMTQQQADLRYLLLTGGNVTGAMDWGDKATAGTTTHRFWSAGAPAEGDATPDAELTVSGGTPGTANQGSVALSTKELDLSGTEQVLVPDVEDFATKQALSAQIADERYPASVPTTGQARITSLVQDADGRTLSNGAVLANLADIPIPLDQKIQYFTATHTSPGGHTVQFPIVFPEAFSSSNIMVIGIAFGENTTNNPLLLPNIEPGTETSTGLSFRMAGIQASGT</sequence>
<feature type="non-terminal residue" evidence="2">
    <location>
        <position position="364"/>
    </location>
</feature>
<protein>
    <submittedName>
        <fullName evidence="2">Uncharacterized protein</fullName>
    </submittedName>
</protein>